<evidence type="ECO:0000313" key="6">
    <source>
        <dbReference type="EMBL" id="KAE8679140.1"/>
    </source>
</evidence>
<dbReference type="PANTHER" id="PTHR45648:SF106">
    <property type="entry name" value="ANTHER-SPECIFIC PROLINE-RICH PROTEIN APG"/>
    <property type="match status" value="1"/>
</dbReference>
<dbReference type="AlphaFoldDB" id="A0A6A2Y4Y3"/>
<dbReference type="GO" id="GO:0016042">
    <property type="term" value="P:lipid catabolic process"/>
    <property type="evidence" value="ECO:0007669"/>
    <property type="project" value="UniProtKB-KW"/>
</dbReference>
<dbReference type="EMBL" id="VEPZ02001331">
    <property type="protein sequence ID" value="KAE8679140.1"/>
    <property type="molecule type" value="Genomic_DNA"/>
</dbReference>
<dbReference type="Gene3D" id="3.40.50.1110">
    <property type="entry name" value="SGNH hydrolase"/>
    <property type="match status" value="1"/>
</dbReference>
<dbReference type="InterPro" id="IPR036514">
    <property type="entry name" value="SGNH_hydro_sf"/>
</dbReference>
<evidence type="ECO:0000256" key="5">
    <source>
        <dbReference type="SAM" id="SignalP"/>
    </source>
</evidence>
<comment type="caution">
    <text evidence="6">The sequence shown here is derived from an EMBL/GenBank/DDBJ whole genome shotgun (WGS) entry which is preliminary data.</text>
</comment>
<dbReference type="InterPro" id="IPR035669">
    <property type="entry name" value="SGNH_plant_lipase-like"/>
</dbReference>
<gene>
    <name evidence="6" type="ORF">F3Y22_tig00111402pilonHSYRG00876</name>
</gene>
<keyword evidence="3" id="KW-0442">Lipid degradation</keyword>
<evidence type="ECO:0000256" key="2">
    <source>
        <dbReference type="ARBA" id="ARBA00022801"/>
    </source>
</evidence>
<accession>A0A6A2Y4Y3</accession>
<keyword evidence="5" id="KW-0732">Signal</keyword>
<dbReference type="GO" id="GO:0016788">
    <property type="term" value="F:hydrolase activity, acting on ester bonds"/>
    <property type="evidence" value="ECO:0007669"/>
    <property type="project" value="InterPro"/>
</dbReference>
<dbReference type="CDD" id="cd01837">
    <property type="entry name" value="SGNH_plant_lipase_like"/>
    <property type="match status" value="1"/>
</dbReference>
<reference evidence="6" key="1">
    <citation type="submission" date="2019-09" db="EMBL/GenBank/DDBJ databases">
        <title>Draft genome information of white flower Hibiscus syriacus.</title>
        <authorList>
            <person name="Kim Y.-M."/>
        </authorList>
    </citation>
    <scope>NUCLEOTIDE SEQUENCE [LARGE SCALE GENOMIC DNA]</scope>
    <source>
        <strain evidence="6">YM2019G1</strain>
    </source>
</reference>
<comment type="similarity">
    <text evidence="1">Belongs to the 'GDSL' lipolytic enzyme family.</text>
</comment>
<organism evidence="6 7">
    <name type="scientific">Hibiscus syriacus</name>
    <name type="common">Rose of Sharon</name>
    <dbReference type="NCBI Taxonomy" id="106335"/>
    <lineage>
        <taxon>Eukaryota</taxon>
        <taxon>Viridiplantae</taxon>
        <taxon>Streptophyta</taxon>
        <taxon>Embryophyta</taxon>
        <taxon>Tracheophyta</taxon>
        <taxon>Spermatophyta</taxon>
        <taxon>Magnoliopsida</taxon>
        <taxon>eudicotyledons</taxon>
        <taxon>Gunneridae</taxon>
        <taxon>Pentapetalae</taxon>
        <taxon>rosids</taxon>
        <taxon>malvids</taxon>
        <taxon>Malvales</taxon>
        <taxon>Malvaceae</taxon>
        <taxon>Malvoideae</taxon>
        <taxon>Hibiscus</taxon>
    </lineage>
</organism>
<dbReference type="OrthoDB" id="1600564at2759"/>
<evidence type="ECO:0000256" key="1">
    <source>
        <dbReference type="ARBA" id="ARBA00008668"/>
    </source>
</evidence>
<protein>
    <submittedName>
        <fullName evidence="6">MutS protein-like protein 5-like</fullName>
    </submittedName>
</protein>
<name>A0A6A2Y4Y3_HIBSY</name>
<evidence type="ECO:0000313" key="7">
    <source>
        <dbReference type="Proteomes" id="UP000436088"/>
    </source>
</evidence>
<dbReference type="Pfam" id="PF00657">
    <property type="entry name" value="Lipase_GDSL"/>
    <property type="match status" value="1"/>
</dbReference>
<dbReference type="InterPro" id="IPR001087">
    <property type="entry name" value="GDSL"/>
</dbReference>
<evidence type="ECO:0000256" key="4">
    <source>
        <dbReference type="ARBA" id="ARBA00023098"/>
    </source>
</evidence>
<dbReference type="PANTHER" id="PTHR45648">
    <property type="entry name" value="GDSL LIPASE/ACYLHYDROLASE FAMILY PROTEIN (AFU_ORTHOLOGUE AFUA_4G14700)"/>
    <property type="match status" value="1"/>
</dbReference>
<evidence type="ECO:0000256" key="3">
    <source>
        <dbReference type="ARBA" id="ARBA00022963"/>
    </source>
</evidence>
<feature type="chain" id="PRO_5025501243" evidence="5">
    <location>
        <begin position="32"/>
        <end position="365"/>
    </location>
</feature>
<keyword evidence="2" id="KW-0378">Hydrolase</keyword>
<keyword evidence="4" id="KW-0443">Lipid metabolism</keyword>
<dbReference type="SUPFAM" id="SSF52266">
    <property type="entry name" value="SGNH hydrolase"/>
    <property type="match status" value="1"/>
</dbReference>
<sequence length="365" mass="40617">MEGRRVLVTKKNIIFFFVISLLGWNPELSEAQMAPALFIFGDSQVDVGNNNHLLLSIAKADFPHNGIDFARQQPTGRFSNGKNAADFLAKKIGLSSSPAYLSLSDETHASYMNGVNFASGGSGILNSTGYYGKSIRLTEQIHNFFKVHQVMVQKMGSNGVEKHFSKSLFVIVTGSNDILDCFESESKDETGKPRELVDLMINYMKSHVKKLYEFGARKVLVAGVGAVGCVPRLRLRSKTHECDEEVNSWAAKYNEQLKATLVELKSELQDLNYSFFDLHAIMQNIIRNPTAHGFKEVKAACCGIGVLRAKIPCLPISLYCPNRKNHVFWDLYHPTEAMARIVADAIFDGPSEYSVPMNVRQLVLA</sequence>
<proteinExistence type="inferred from homology"/>
<keyword evidence="7" id="KW-1185">Reference proteome</keyword>
<feature type="signal peptide" evidence="5">
    <location>
        <begin position="1"/>
        <end position="31"/>
    </location>
</feature>
<dbReference type="Proteomes" id="UP000436088">
    <property type="component" value="Unassembled WGS sequence"/>
</dbReference>
<dbReference type="InterPro" id="IPR051058">
    <property type="entry name" value="GDSL_Est/Lipase"/>
</dbReference>